<sequence>MTTFLRAALTSAVTACLLAACATTSPSAPPTSPPSAQDIVASIQAAGRSDDSAVRVTPLREPSTEALVDAAQKDAAAGQYTQAATQLDKALQEEPRAPDILQDRAEMAIRLHHFDHAEQLARASWNYGPKLGALCARNWQTILEMRKLAQDPAGEAAARKQRAACRVKGVVRM</sequence>
<dbReference type="Proteomes" id="UP000560000">
    <property type="component" value="Unassembled WGS sequence"/>
</dbReference>
<dbReference type="OrthoDB" id="5957580at2"/>
<name>A0A841KJD7_9GAMM</name>
<dbReference type="RefSeq" id="WP_052394670.1">
    <property type="nucleotide sequence ID" value="NZ_JACHET010000001.1"/>
</dbReference>
<evidence type="ECO:0000313" key="2">
    <source>
        <dbReference type="EMBL" id="MBB6184067.1"/>
    </source>
</evidence>
<evidence type="ECO:0000313" key="3">
    <source>
        <dbReference type="Proteomes" id="UP000560000"/>
    </source>
</evidence>
<feature type="chain" id="PRO_5032383798" evidence="1">
    <location>
        <begin position="28"/>
        <end position="173"/>
    </location>
</feature>
<dbReference type="PROSITE" id="PS51257">
    <property type="entry name" value="PROKAR_LIPOPROTEIN"/>
    <property type="match status" value="1"/>
</dbReference>
<proteinExistence type="predicted"/>
<dbReference type="SUPFAM" id="SSF48452">
    <property type="entry name" value="TPR-like"/>
    <property type="match status" value="1"/>
</dbReference>
<feature type="signal peptide" evidence="1">
    <location>
        <begin position="1"/>
        <end position="27"/>
    </location>
</feature>
<keyword evidence="1" id="KW-0732">Signal</keyword>
<dbReference type="AlphaFoldDB" id="A0A841KJD7"/>
<gene>
    <name evidence="2" type="ORF">HNQ86_001412</name>
</gene>
<protein>
    <submittedName>
        <fullName evidence="2">Thioredoxin-like negative regulator of GroEL</fullName>
    </submittedName>
</protein>
<organism evidence="2 3">
    <name type="scientific">Oleiagrimonas soli</name>
    <dbReference type="NCBI Taxonomy" id="1543381"/>
    <lineage>
        <taxon>Bacteria</taxon>
        <taxon>Pseudomonadati</taxon>
        <taxon>Pseudomonadota</taxon>
        <taxon>Gammaproteobacteria</taxon>
        <taxon>Lysobacterales</taxon>
        <taxon>Rhodanobacteraceae</taxon>
        <taxon>Oleiagrimonas</taxon>
    </lineage>
</organism>
<dbReference type="InterPro" id="IPR011990">
    <property type="entry name" value="TPR-like_helical_dom_sf"/>
</dbReference>
<accession>A0A841KJD7</accession>
<evidence type="ECO:0000256" key="1">
    <source>
        <dbReference type="SAM" id="SignalP"/>
    </source>
</evidence>
<reference evidence="2 3" key="1">
    <citation type="submission" date="2020-08" db="EMBL/GenBank/DDBJ databases">
        <title>Genomic Encyclopedia of Type Strains, Phase IV (KMG-IV): sequencing the most valuable type-strain genomes for metagenomic binning, comparative biology and taxonomic classification.</title>
        <authorList>
            <person name="Goeker M."/>
        </authorList>
    </citation>
    <scope>NUCLEOTIDE SEQUENCE [LARGE SCALE GENOMIC DNA]</scope>
    <source>
        <strain evidence="2 3">DSM 107085</strain>
    </source>
</reference>
<dbReference type="EMBL" id="JACHET010000001">
    <property type="protein sequence ID" value="MBB6184067.1"/>
    <property type="molecule type" value="Genomic_DNA"/>
</dbReference>
<comment type="caution">
    <text evidence="2">The sequence shown here is derived from an EMBL/GenBank/DDBJ whole genome shotgun (WGS) entry which is preliminary data.</text>
</comment>
<dbReference type="Gene3D" id="1.25.40.10">
    <property type="entry name" value="Tetratricopeptide repeat domain"/>
    <property type="match status" value="1"/>
</dbReference>